<reference evidence="2" key="1">
    <citation type="submission" date="2020-11" db="EMBL/GenBank/DDBJ databases">
        <authorList>
            <consortium name="DOE Joint Genome Institute"/>
            <person name="Ahrendt S."/>
            <person name="Riley R."/>
            <person name="Andreopoulos W."/>
            <person name="LaButti K."/>
            <person name="Pangilinan J."/>
            <person name="Ruiz-duenas F.J."/>
            <person name="Barrasa J.M."/>
            <person name="Sanchez-Garcia M."/>
            <person name="Camarero S."/>
            <person name="Miyauchi S."/>
            <person name="Serrano A."/>
            <person name="Linde D."/>
            <person name="Babiker R."/>
            <person name="Drula E."/>
            <person name="Ayuso-Fernandez I."/>
            <person name="Pacheco R."/>
            <person name="Padilla G."/>
            <person name="Ferreira P."/>
            <person name="Barriuso J."/>
            <person name="Kellner H."/>
            <person name="Castanera R."/>
            <person name="Alfaro M."/>
            <person name="Ramirez L."/>
            <person name="Pisabarro A.G."/>
            <person name="Kuo A."/>
            <person name="Tritt A."/>
            <person name="Lipzen A."/>
            <person name="He G."/>
            <person name="Yan M."/>
            <person name="Ng V."/>
            <person name="Cullen D."/>
            <person name="Martin F."/>
            <person name="Rosso M.-N."/>
            <person name="Henrissat B."/>
            <person name="Hibbett D."/>
            <person name="Martinez A.T."/>
            <person name="Grigoriev I.V."/>
        </authorList>
    </citation>
    <scope>NUCLEOTIDE SEQUENCE</scope>
    <source>
        <strain evidence="2">AH 44721</strain>
    </source>
</reference>
<dbReference type="InterPro" id="IPR036047">
    <property type="entry name" value="F-box-like_dom_sf"/>
</dbReference>
<dbReference type="Pfam" id="PF12937">
    <property type="entry name" value="F-box-like"/>
    <property type="match status" value="1"/>
</dbReference>
<dbReference type="Proteomes" id="UP000724874">
    <property type="component" value="Unassembled WGS sequence"/>
</dbReference>
<protein>
    <recommendedName>
        <fullName evidence="1">F-box domain-containing protein</fullName>
    </recommendedName>
</protein>
<accession>A0A9P5NJS6</accession>
<proteinExistence type="predicted"/>
<evidence type="ECO:0000313" key="3">
    <source>
        <dbReference type="Proteomes" id="UP000724874"/>
    </source>
</evidence>
<sequence>MPQLLDLPPEILVNIFLFLHFLDVGSCKRTCLRLCDVISNSSQIAYHVELQVAGMQDNPNCKLPITVRLQMIKDREEAWGSFKPQFTKNVQVPFESSGLYDVTPDLYLAGKNEKLGRRVTNHIQAIRLPHKKGEDPTWHSVDFASNIVDFATSIEEDDLLAAVTMTKQEGRAPQMSIVLRRFSTQQLYDGIANPVIFICDMPQDVEGRPAISIEIAGAHLVVIPEYMIDDDALHDQRPLMYIWNWKTGKRLADPIPVENPGLVFLREDIFLNPSMPKNSIDIYHISDDNVHLMKQLSFPSLQFERAISLIACRGDPSPTANGTFPKHTPQRRPYTNCPEDAIIVFAIQIGDQGDVTNDEADHFFMIVHRRALLSLLVSNASTSSSQEVPAEIVPWESWGPAITRWLPAESWSMNFITLSAGQRFVFLSIPSDLGDSDDGIDLLFEPLFTLLDFNPWNVKRFQGKDLSNVRHPTRTVIGVNPIPASTPVEENHPLAELPENICPRLDSFAEDVVSRLPYVEYSHLDHFHYMAHTSVLIDEERLIGLKSHSPQDLHFDQEADSLDAMYFG</sequence>
<comment type="caution">
    <text evidence="2">The sequence shown here is derived from an EMBL/GenBank/DDBJ whole genome shotgun (WGS) entry which is preliminary data.</text>
</comment>
<keyword evidence="3" id="KW-1185">Reference proteome</keyword>
<dbReference type="SUPFAM" id="SSF81383">
    <property type="entry name" value="F-box domain"/>
    <property type="match status" value="1"/>
</dbReference>
<dbReference type="AlphaFoldDB" id="A0A9P5NJS6"/>
<dbReference type="PROSITE" id="PS50181">
    <property type="entry name" value="FBOX"/>
    <property type="match status" value="1"/>
</dbReference>
<dbReference type="InterPro" id="IPR001810">
    <property type="entry name" value="F-box_dom"/>
</dbReference>
<dbReference type="EMBL" id="JADNYJ010000080">
    <property type="protein sequence ID" value="KAF8889441.1"/>
    <property type="molecule type" value="Genomic_DNA"/>
</dbReference>
<evidence type="ECO:0000259" key="1">
    <source>
        <dbReference type="PROSITE" id="PS50181"/>
    </source>
</evidence>
<name>A0A9P5NJS6_GYMJU</name>
<dbReference type="OrthoDB" id="3149552at2759"/>
<evidence type="ECO:0000313" key="2">
    <source>
        <dbReference type="EMBL" id="KAF8889441.1"/>
    </source>
</evidence>
<organism evidence="2 3">
    <name type="scientific">Gymnopilus junonius</name>
    <name type="common">Spectacular rustgill mushroom</name>
    <name type="synonym">Gymnopilus spectabilis subsp. junonius</name>
    <dbReference type="NCBI Taxonomy" id="109634"/>
    <lineage>
        <taxon>Eukaryota</taxon>
        <taxon>Fungi</taxon>
        <taxon>Dikarya</taxon>
        <taxon>Basidiomycota</taxon>
        <taxon>Agaricomycotina</taxon>
        <taxon>Agaricomycetes</taxon>
        <taxon>Agaricomycetidae</taxon>
        <taxon>Agaricales</taxon>
        <taxon>Agaricineae</taxon>
        <taxon>Hymenogastraceae</taxon>
        <taxon>Gymnopilus</taxon>
    </lineage>
</organism>
<gene>
    <name evidence="2" type="ORF">CPB84DRAFT_1849388</name>
</gene>
<feature type="domain" description="F-box" evidence="1">
    <location>
        <begin position="1"/>
        <end position="48"/>
    </location>
</feature>